<keyword evidence="2 5" id="KW-0812">Transmembrane</keyword>
<dbReference type="EMBL" id="FRYK01000001">
    <property type="protein sequence ID" value="SHO72307.1"/>
    <property type="molecule type" value="Genomic_DNA"/>
</dbReference>
<feature type="transmembrane region" description="Helical" evidence="5">
    <location>
        <begin position="55"/>
        <end position="78"/>
    </location>
</feature>
<evidence type="ECO:0000313" key="8">
    <source>
        <dbReference type="Proteomes" id="UP000184611"/>
    </source>
</evidence>
<reference evidence="8" key="1">
    <citation type="submission" date="2016-12" db="EMBL/GenBank/DDBJ databases">
        <authorList>
            <person name="Varghese N."/>
            <person name="Submissions S."/>
        </authorList>
    </citation>
    <scope>NUCLEOTIDE SEQUENCE [LARGE SCALE GENOMIC DNA]</scope>
    <source>
        <strain evidence="8">DSM 18830</strain>
    </source>
</reference>
<name>A0A1M7ZUK9_9FLAO</name>
<comment type="subcellular location">
    <subcellularLocation>
        <location evidence="1">Membrane</location>
        <topology evidence="1">Multi-pass membrane protein</topology>
    </subcellularLocation>
</comment>
<proteinExistence type="predicted"/>
<evidence type="ECO:0000256" key="5">
    <source>
        <dbReference type="SAM" id="Phobius"/>
    </source>
</evidence>
<dbReference type="OrthoDB" id="200257at2"/>
<dbReference type="InterPro" id="IPR010432">
    <property type="entry name" value="RDD"/>
</dbReference>
<accession>A0A1M7ZUK9</accession>
<dbReference type="GO" id="GO:0016020">
    <property type="term" value="C:membrane"/>
    <property type="evidence" value="ECO:0007669"/>
    <property type="project" value="UniProtKB-SubCell"/>
</dbReference>
<dbReference type="PANTHER" id="PTHR38480">
    <property type="entry name" value="SLR0254 PROTEIN"/>
    <property type="match status" value="1"/>
</dbReference>
<keyword evidence="4 5" id="KW-0472">Membrane</keyword>
<organism evidence="7 8">
    <name type="scientific">Flavobacterium cucumis</name>
    <dbReference type="NCBI Taxonomy" id="416016"/>
    <lineage>
        <taxon>Bacteria</taxon>
        <taxon>Pseudomonadati</taxon>
        <taxon>Bacteroidota</taxon>
        <taxon>Flavobacteriia</taxon>
        <taxon>Flavobacteriales</taxon>
        <taxon>Flavobacteriaceae</taxon>
        <taxon>Flavobacterium</taxon>
    </lineage>
</organism>
<evidence type="ECO:0000256" key="4">
    <source>
        <dbReference type="ARBA" id="ARBA00023136"/>
    </source>
</evidence>
<keyword evidence="8" id="KW-1185">Reference proteome</keyword>
<dbReference type="AlphaFoldDB" id="A0A1M7ZUK9"/>
<feature type="transmembrane region" description="Helical" evidence="5">
    <location>
        <begin position="14"/>
        <end position="35"/>
    </location>
</feature>
<sequence>MNQSEDKKNIGKRFIAGFIDYALLYSLIFAYLYSFGEPNNEGGYSVTGVAAIVPFVMWFAIVVLTEVFFGATVGNSIVNLKPKSLTSNNGELTLGQSITRHLFDPIDMFPFGIIGVLTIKNSSKNQRLGDIIANTTVVDVKK</sequence>
<evidence type="ECO:0000256" key="1">
    <source>
        <dbReference type="ARBA" id="ARBA00004141"/>
    </source>
</evidence>
<protein>
    <submittedName>
        <fullName evidence="7">Uncharacterized membrane protein YckC, RDD family</fullName>
    </submittedName>
</protein>
<dbReference type="Pfam" id="PF06271">
    <property type="entry name" value="RDD"/>
    <property type="match status" value="1"/>
</dbReference>
<dbReference type="STRING" id="416016.SAMN05443547_0638"/>
<gene>
    <name evidence="7" type="ORF">SAMN05443547_0638</name>
</gene>
<dbReference type="PANTHER" id="PTHR38480:SF1">
    <property type="entry name" value="SLR0254 PROTEIN"/>
    <property type="match status" value="1"/>
</dbReference>
<evidence type="ECO:0000259" key="6">
    <source>
        <dbReference type="Pfam" id="PF06271"/>
    </source>
</evidence>
<keyword evidence="3 5" id="KW-1133">Transmembrane helix</keyword>
<dbReference type="RefSeq" id="WP_073581307.1">
    <property type="nucleotide sequence ID" value="NZ_CBCSEA010000001.1"/>
</dbReference>
<dbReference type="Proteomes" id="UP000184611">
    <property type="component" value="Unassembled WGS sequence"/>
</dbReference>
<evidence type="ECO:0000313" key="7">
    <source>
        <dbReference type="EMBL" id="SHO72307.1"/>
    </source>
</evidence>
<feature type="domain" description="RDD" evidence="6">
    <location>
        <begin position="10"/>
        <end position="134"/>
    </location>
</feature>
<evidence type="ECO:0000256" key="3">
    <source>
        <dbReference type="ARBA" id="ARBA00022989"/>
    </source>
</evidence>
<evidence type="ECO:0000256" key="2">
    <source>
        <dbReference type="ARBA" id="ARBA00022692"/>
    </source>
</evidence>